<dbReference type="PANTHER" id="PTHR44324">
    <property type="entry name" value="WD40 REPEAT DOMAIN 95"/>
    <property type="match status" value="1"/>
</dbReference>
<dbReference type="PRINTS" id="PR00320">
    <property type="entry name" value="GPROTEINBRPT"/>
</dbReference>
<protein>
    <recommendedName>
        <fullName evidence="5">EF-hand domain-containing protein</fullName>
    </recommendedName>
</protein>
<dbReference type="Gene3D" id="2.130.10.10">
    <property type="entry name" value="YVTN repeat-like/Quinoprotein amine dehydrogenase"/>
    <property type="match status" value="3"/>
</dbReference>
<evidence type="ECO:0000313" key="7">
    <source>
        <dbReference type="Proteomes" id="UP001497525"/>
    </source>
</evidence>
<feature type="repeat" description="WD" evidence="3">
    <location>
        <begin position="400"/>
        <end position="434"/>
    </location>
</feature>
<dbReference type="SUPFAM" id="SSF47473">
    <property type="entry name" value="EF-hand"/>
    <property type="match status" value="1"/>
</dbReference>
<dbReference type="Pfam" id="PF00400">
    <property type="entry name" value="WD40"/>
    <property type="match status" value="4"/>
</dbReference>
<dbReference type="InterPro" id="IPR002048">
    <property type="entry name" value="EF_hand_dom"/>
</dbReference>
<evidence type="ECO:0000256" key="2">
    <source>
        <dbReference type="ARBA" id="ARBA00022737"/>
    </source>
</evidence>
<dbReference type="InterPro" id="IPR019775">
    <property type="entry name" value="WD40_repeat_CS"/>
</dbReference>
<dbReference type="InterPro" id="IPR015943">
    <property type="entry name" value="WD40/YVTN_repeat-like_dom_sf"/>
</dbReference>
<dbReference type="GO" id="GO:0005509">
    <property type="term" value="F:calcium ion binding"/>
    <property type="evidence" value="ECO:0007669"/>
    <property type="project" value="InterPro"/>
</dbReference>
<dbReference type="Proteomes" id="UP001497525">
    <property type="component" value="Unassembled WGS sequence"/>
</dbReference>
<reference evidence="6" key="1">
    <citation type="submission" date="2024-06" db="EMBL/GenBank/DDBJ databases">
        <authorList>
            <person name="Liu X."/>
            <person name="Lenzi L."/>
            <person name="Haldenby T S."/>
            <person name="Uol C."/>
        </authorList>
    </citation>
    <scope>NUCLEOTIDE SEQUENCE</scope>
</reference>
<proteinExistence type="predicted"/>
<dbReference type="PROSITE" id="PS00678">
    <property type="entry name" value="WD_REPEATS_1"/>
    <property type="match status" value="1"/>
</dbReference>
<name>A0AAV2U0P8_CALDB</name>
<gene>
    <name evidence="6" type="ORF">CDAUBV1_LOCUS16619</name>
</gene>
<evidence type="ECO:0000259" key="5">
    <source>
        <dbReference type="PROSITE" id="PS50222"/>
    </source>
</evidence>
<dbReference type="InterPro" id="IPR036322">
    <property type="entry name" value="WD40_repeat_dom_sf"/>
</dbReference>
<feature type="region of interest" description="Disordered" evidence="4">
    <location>
        <begin position="1"/>
        <end position="21"/>
    </location>
</feature>
<evidence type="ECO:0000256" key="1">
    <source>
        <dbReference type="ARBA" id="ARBA00022574"/>
    </source>
</evidence>
<dbReference type="PROSITE" id="PS50294">
    <property type="entry name" value="WD_REPEATS_REGION"/>
    <property type="match status" value="1"/>
</dbReference>
<dbReference type="AlphaFoldDB" id="A0AAV2U0P8"/>
<dbReference type="InterPro" id="IPR020472">
    <property type="entry name" value="WD40_PAC1"/>
</dbReference>
<dbReference type="SUPFAM" id="SSF50978">
    <property type="entry name" value="WD40 repeat-like"/>
    <property type="match status" value="2"/>
</dbReference>
<accession>A0AAV2U0P8</accession>
<sequence>MASLVNKFSKESHTTSATDQKVESKLNVRDLEALQEGFSVPGRGYDNKLSLTKDQFVEALSLILNRGTRQEYNELFDKIDITGDGYVDWDKFASHLLLEFYEKDDRMKTLSVPQWKDLRTLNSPHKDVIQRMIFMKNISRYITVSKEGLVNMWGLDLKPQRSAKVNTEACRQRDLWVTDAALMPNINKIAIAFTSKEIAFCNISIKLELTCPIKLCDIIHTPLCMDYWFNPENPNESLLAWGDVGGFLNVLFWSQAGIALFERPSTLVNEKEETTFNVSLNDVVSKISKTASYLRFKVHSDWVRQIRYIPQLEAFMTCATVWNSSLVISWLEKLPSVAMAARAPNKPESRIISRSSVFTVHQGINAFDYHEGHNLIATAGVNYHVCLWNPYVVSKPNGLLRGHMSSVVAVQFHRSKGRLISLSRDRILRIWDVQLQVCLQRMTGVFPKGLEDESTNSRKQIVTRMLFHEDRLRLFLTFNNSLTVLEMKVKVRDRVFSHEKPLVGAIFNAAFNQVVSACQGGTICFWLVDTGQRVKTISRSHNDAELTCLVPDPVESRFYTGSTDGTIKIWDMNGYCHHTLICFGGAHAEVGQVVILKRAVIVMGSSNHFTVFRTTNFRDHYVYPSEWKGGPEHVDDVLTGAALPPNGLITGSYDGELVVWNTNSELAARRMIQRCKRVCDEYQSPDFLYNVSRLILLSTRKHIGSGSQKGANLASCGGNGIVRFWNAYACILVGEFVAHQNASNIIMTIDPTNDYLATGDVEGNVKVWNIKEYCMTEGEYEVTTPPELISSWVAHVDLVCGLAFCTRFERLFLVTASSDCSVILWTVEGVKIGVFGQELRWKLEHMHRDMGAASLASTETMPTQGPGEQMLDTSQIADTKERPESVESVSSSAPEFTVENISPFPKNASVAEVCNILSQYRINAWEHTLLGKEYQEVRAKKRQRKQPQSIPDLPYLYGERVGRPNYGPYYSLPLSSFDSVEELEQPDFMEHPEDYFTERGATALKRDEFGVPGLPDNTPANRGQHNVFPYPSPRFKHDENSVFPGYVLEFDEQMRRVNQFVRNRASVARKLESLKLDDTLSDVTMSQSQSCKAHLPPLGPPMKPSRSRQPRRRRRRSDSATQTERVR</sequence>
<dbReference type="PROSITE" id="PS50082">
    <property type="entry name" value="WD_REPEATS_2"/>
    <property type="match status" value="2"/>
</dbReference>
<feature type="region of interest" description="Disordered" evidence="4">
    <location>
        <begin position="1084"/>
        <end position="1127"/>
    </location>
</feature>
<evidence type="ECO:0000256" key="3">
    <source>
        <dbReference type="PROSITE-ProRule" id="PRU00221"/>
    </source>
</evidence>
<keyword evidence="2" id="KW-0677">Repeat</keyword>
<dbReference type="EMBL" id="CAXLJL010000856">
    <property type="protein sequence ID" value="CAL5141369.1"/>
    <property type="molecule type" value="Genomic_DNA"/>
</dbReference>
<dbReference type="InterPro" id="IPR011992">
    <property type="entry name" value="EF-hand-dom_pair"/>
</dbReference>
<dbReference type="InterPro" id="IPR001680">
    <property type="entry name" value="WD40_rpt"/>
</dbReference>
<evidence type="ECO:0000313" key="6">
    <source>
        <dbReference type="EMBL" id="CAL5141369.1"/>
    </source>
</evidence>
<feature type="compositionally biased region" description="Basic residues" evidence="4">
    <location>
        <begin position="1105"/>
        <end position="1116"/>
    </location>
</feature>
<dbReference type="InterPro" id="IPR051242">
    <property type="entry name" value="WD-EF-hand_domain"/>
</dbReference>
<dbReference type="PROSITE" id="PS50222">
    <property type="entry name" value="EF_HAND_2"/>
    <property type="match status" value="1"/>
</dbReference>
<keyword evidence="1 3" id="KW-0853">WD repeat</keyword>
<evidence type="ECO:0000256" key="4">
    <source>
        <dbReference type="SAM" id="MobiDB-lite"/>
    </source>
</evidence>
<dbReference type="SMART" id="SM00320">
    <property type="entry name" value="WD40"/>
    <property type="match status" value="9"/>
</dbReference>
<feature type="repeat" description="WD" evidence="3">
    <location>
        <begin position="539"/>
        <end position="573"/>
    </location>
</feature>
<organism evidence="6 7">
    <name type="scientific">Calicophoron daubneyi</name>
    <name type="common">Rumen fluke</name>
    <name type="synonym">Paramphistomum daubneyi</name>
    <dbReference type="NCBI Taxonomy" id="300641"/>
    <lineage>
        <taxon>Eukaryota</taxon>
        <taxon>Metazoa</taxon>
        <taxon>Spiralia</taxon>
        <taxon>Lophotrochozoa</taxon>
        <taxon>Platyhelminthes</taxon>
        <taxon>Trematoda</taxon>
        <taxon>Digenea</taxon>
        <taxon>Plagiorchiida</taxon>
        <taxon>Pronocephalata</taxon>
        <taxon>Paramphistomoidea</taxon>
        <taxon>Paramphistomidae</taxon>
        <taxon>Calicophoron</taxon>
    </lineage>
</organism>
<feature type="domain" description="EF-hand" evidence="5">
    <location>
        <begin position="67"/>
        <end position="102"/>
    </location>
</feature>
<dbReference type="Gene3D" id="1.10.238.10">
    <property type="entry name" value="EF-hand"/>
    <property type="match status" value="1"/>
</dbReference>
<comment type="caution">
    <text evidence="6">The sequence shown here is derived from an EMBL/GenBank/DDBJ whole genome shotgun (WGS) entry which is preliminary data.</text>
</comment>
<dbReference type="PANTHER" id="PTHR44324:SF1">
    <property type="entry name" value="WD REPEAT-CONTAINING PROTEIN 49"/>
    <property type="match status" value="1"/>
</dbReference>